<keyword evidence="6" id="KW-0812">Transmembrane</keyword>
<keyword evidence="6" id="KW-0472">Membrane</keyword>
<evidence type="ECO:0000256" key="7">
    <source>
        <dbReference type="SAM" id="SignalP"/>
    </source>
</evidence>
<dbReference type="GO" id="GO:0004674">
    <property type="term" value="F:protein serine/threonine kinase activity"/>
    <property type="evidence" value="ECO:0007669"/>
    <property type="project" value="UniProtKB-KW"/>
</dbReference>
<keyword evidence="6" id="KW-1133">Transmembrane helix</keyword>
<feature type="signal peptide" evidence="7">
    <location>
        <begin position="1"/>
        <end position="17"/>
    </location>
</feature>
<proteinExistence type="predicted"/>
<dbReference type="eggNOG" id="ENOG502QQCM">
    <property type="taxonomic scope" value="Eukaryota"/>
</dbReference>
<keyword evidence="3 4" id="KW-0067">ATP-binding</keyword>
<evidence type="ECO:0000259" key="8">
    <source>
        <dbReference type="PROSITE" id="PS50011"/>
    </source>
</evidence>
<dbReference type="PROSITE" id="PS50011">
    <property type="entry name" value="PROTEIN_KINASE_DOM"/>
    <property type="match status" value="1"/>
</dbReference>
<evidence type="ECO:0000256" key="4">
    <source>
        <dbReference type="PROSITE-ProRule" id="PRU10141"/>
    </source>
</evidence>
<dbReference type="Proteomes" id="UP000030762">
    <property type="component" value="Unassembled WGS sequence"/>
</dbReference>
<dbReference type="InterPro" id="IPR051681">
    <property type="entry name" value="Ser/Thr_Kinases-Pseudokinases"/>
</dbReference>
<accession>T0S5Y7</accession>
<dbReference type="InParanoid" id="T0S5Y7"/>
<name>T0S5Y7_SAPDV</name>
<dbReference type="AlphaFoldDB" id="T0S5Y7"/>
<dbReference type="PANTHER" id="PTHR44329">
    <property type="entry name" value="SERINE/THREONINE-PROTEIN KINASE TNNI3K-RELATED"/>
    <property type="match status" value="1"/>
</dbReference>
<dbReference type="InterPro" id="IPR000719">
    <property type="entry name" value="Prot_kinase_dom"/>
</dbReference>
<evidence type="ECO:0000256" key="5">
    <source>
        <dbReference type="SAM" id="MobiDB-lite"/>
    </source>
</evidence>
<dbReference type="VEuPathDB" id="FungiDB:SDRG_04552"/>
<evidence type="ECO:0000256" key="1">
    <source>
        <dbReference type="ARBA" id="ARBA00022527"/>
    </source>
</evidence>
<evidence type="ECO:0000256" key="2">
    <source>
        <dbReference type="ARBA" id="ARBA00022741"/>
    </source>
</evidence>
<gene>
    <name evidence="9" type="ORF">SDRG_04552</name>
</gene>
<dbReference type="PROSITE" id="PS00107">
    <property type="entry name" value="PROTEIN_KINASE_ATP"/>
    <property type="match status" value="1"/>
</dbReference>
<dbReference type="GeneID" id="19945279"/>
<dbReference type="PROSITE" id="PS00108">
    <property type="entry name" value="PROTEIN_KINASE_ST"/>
    <property type="match status" value="1"/>
</dbReference>
<dbReference type="STRING" id="1156394.T0S5Y7"/>
<feature type="transmembrane region" description="Helical" evidence="6">
    <location>
        <begin position="129"/>
        <end position="152"/>
    </location>
</feature>
<dbReference type="SUPFAM" id="SSF56112">
    <property type="entry name" value="Protein kinase-like (PK-like)"/>
    <property type="match status" value="1"/>
</dbReference>
<keyword evidence="2 4" id="KW-0547">Nucleotide-binding</keyword>
<keyword evidence="1" id="KW-0723">Serine/threonine-protein kinase</keyword>
<dbReference type="PANTHER" id="PTHR44329:SF214">
    <property type="entry name" value="PROTEIN KINASE DOMAIN-CONTAINING PROTEIN"/>
    <property type="match status" value="1"/>
</dbReference>
<feature type="binding site" evidence="4">
    <location>
        <position position="288"/>
    </location>
    <ligand>
        <name>ATP</name>
        <dbReference type="ChEBI" id="CHEBI:30616"/>
    </ligand>
</feature>
<dbReference type="InterPro" id="IPR017441">
    <property type="entry name" value="Protein_kinase_ATP_BS"/>
</dbReference>
<dbReference type="InterPro" id="IPR001245">
    <property type="entry name" value="Ser-Thr/Tyr_kinase_cat_dom"/>
</dbReference>
<keyword evidence="9" id="KW-0418">Kinase</keyword>
<keyword evidence="9" id="KW-0808">Transferase</keyword>
<feature type="domain" description="Protein kinase" evidence="8">
    <location>
        <begin position="261"/>
        <end position="525"/>
    </location>
</feature>
<evidence type="ECO:0000313" key="9">
    <source>
        <dbReference type="EMBL" id="EQC38122.1"/>
    </source>
</evidence>
<feature type="region of interest" description="Disordered" evidence="5">
    <location>
        <begin position="531"/>
        <end position="554"/>
    </location>
</feature>
<dbReference type="PRINTS" id="PR00109">
    <property type="entry name" value="TYRKINASE"/>
</dbReference>
<dbReference type="RefSeq" id="XP_008608449.1">
    <property type="nucleotide sequence ID" value="XM_008610227.1"/>
</dbReference>
<organism evidence="9 10">
    <name type="scientific">Saprolegnia diclina (strain VS20)</name>
    <dbReference type="NCBI Taxonomy" id="1156394"/>
    <lineage>
        <taxon>Eukaryota</taxon>
        <taxon>Sar</taxon>
        <taxon>Stramenopiles</taxon>
        <taxon>Oomycota</taxon>
        <taxon>Saprolegniomycetes</taxon>
        <taxon>Saprolegniales</taxon>
        <taxon>Saprolegniaceae</taxon>
        <taxon>Saprolegnia</taxon>
    </lineage>
</organism>
<dbReference type="OrthoDB" id="122279at2759"/>
<protein>
    <submittedName>
        <fullName evidence="9">TKL protein kinase</fullName>
    </submittedName>
</protein>
<sequence length="554" mass="60255">MQRVLAHVVLAAAATSAAVCPATAPCFNATTSDCRSGDANLSNGLGGSYCALGVGTCQNATLCYDHFSGCVCGGDRPCYDRESRTCGPWQAECAPRASSSFEFCPSSIDAQLDNTRRLETTTDGLSTGAIIGIVAGSIFGVAFCSGFVLGCVKELRRKSDVSRPSNMWAEAGSPLTELAQAPSVLSSPSSPQLYRYSYSPEPRSADSSRTCTPVAQAPVEPPALYSKTYTAATDTTSTFDDGLASIFNLDTLHVKRITAPLLRRSELGRGGYGVVYLADLGGKSVAVKTMLAHGDRDRIQSFLDEIELAAQLKSEYIVTCLGAAWSSPCDIQLVLEYMPGGDLCDYLPSRPAWATRLQYAVDIMRGLVYLHKRSLMHRDLKTRNVLLTQDFAHAKLTDLGVARTVDDHTMTAKMGTCHWMAPEVLRGDRDYNMAADIFSLGVIFTELETCKKPYWELRTRDGAWTLPEYERLGRIATGTLRPSLSPECPSWFRNLGLECLALEPTHRPTLQTLLPAFETALHSAYDASETMSALPQNSTKRDDVSTMPRNATKY</sequence>
<evidence type="ECO:0000256" key="3">
    <source>
        <dbReference type="ARBA" id="ARBA00022840"/>
    </source>
</evidence>
<keyword evidence="10" id="KW-1185">Reference proteome</keyword>
<dbReference type="Pfam" id="PF00069">
    <property type="entry name" value="Pkinase"/>
    <property type="match status" value="1"/>
</dbReference>
<dbReference type="InterPro" id="IPR011009">
    <property type="entry name" value="Kinase-like_dom_sf"/>
</dbReference>
<dbReference type="SMART" id="SM00220">
    <property type="entry name" value="S_TKc"/>
    <property type="match status" value="1"/>
</dbReference>
<dbReference type="GO" id="GO:0005524">
    <property type="term" value="F:ATP binding"/>
    <property type="evidence" value="ECO:0007669"/>
    <property type="project" value="UniProtKB-UniRule"/>
</dbReference>
<evidence type="ECO:0000313" key="10">
    <source>
        <dbReference type="Proteomes" id="UP000030762"/>
    </source>
</evidence>
<reference evidence="9 10" key="1">
    <citation type="submission" date="2012-04" db="EMBL/GenBank/DDBJ databases">
        <title>The Genome Sequence of Saprolegnia declina VS20.</title>
        <authorList>
            <consortium name="The Broad Institute Genome Sequencing Platform"/>
            <person name="Russ C."/>
            <person name="Nusbaum C."/>
            <person name="Tyler B."/>
            <person name="van West P."/>
            <person name="Dieguez-Uribeondo J."/>
            <person name="de Bruijn I."/>
            <person name="Tripathy S."/>
            <person name="Jiang R."/>
            <person name="Young S.K."/>
            <person name="Zeng Q."/>
            <person name="Gargeya S."/>
            <person name="Fitzgerald M."/>
            <person name="Haas B."/>
            <person name="Abouelleil A."/>
            <person name="Alvarado L."/>
            <person name="Arachchi H.M."/>
            <person name="Berlin A."/>
            <person name="Chapman S.B."/>
            <person name="Goldberg J."/>
            <person name="Griggs A."/>
            <person name="Gujja S."/>
            <person name="Hansen M."/>
            <person name="Howarth C."/>
            <person name="Imamovic A."/>
            <person name="Larimer J."/>
            <person name="McCowen C."/>
            <person name="Montmayeur A."/>
            <person name="Murphy C."/>
            <person name="Neiman D."/>
            <person name="Pearson M."/>
            <person name="Priest M."/>
            <person name="Roberts A."/>
            <person name="Saif S."/>
            <person name="Shea T."/>
            <person name="Sisk P."/>
            <person name="Sykes S."/>
            <person name="Wortman J."/>
            <person name="Nusbaum C."/>
            <person name="Birren B."/>
        </authorList>
    </citation>
    <scope>NUCLEOTIDE SEQUENCE [LARGE SCALE GENOMIC DNA]</scope>
    <source>
        <strain evidence="9 10">VS20</strain>
    </source>
</reference>
<evidence type="ECO:0000256" key="6">
    <source>
        <dbReference type="SAM" id="Phobius"/>
    </source>
</evidence>
<keyword evidence="7" id="KW-0732">Signal</keyword>
<dbReference type="EMBL" id="JH767142">
    <property type="protein sequence ID" value="EQC38122.1"/>
    <property type="molecule type" value="Genomic_DNA"/>
</dbReference>
<dbReference type="Gene3D" id="1.10.510.10">
    <property type="entry name" value="Transferase(Phosphotransferase) domain 1"/>
    <property type="match status" value="1"/>
</dbReference>
<feature type="chain" id="PRO_5004571894" evidence="7">
    <location>
        <begin position="18"/>
        <end position="554"/>
    </location>
</feature>
<dbReference type="InterPro" id="IPR008271">
    <property type="entry name" value="Ser/Thr_kinase_AS"/>
</dbReference>